<protein>
    <submittedName>
        <fullName evidence="1">Uncharacterized protein</fullName>
    </submittedName>
</protein>
<evidence type="ECO:0000313" key="2">
    <source>
        <dbReference type="Proteomes" id="UP000076761"/>
    </source>
</evidence>
<reference evidence="1 2" key="1">
    <citation type="journal article" date="2016" name="Mol. Biol. Evol.">
        <title>Comparative Genomics of Early-Diverging Mushroom-Forming Fungi Provides Insights into the Origins of Lignocellulose Decay Capabilities.</title>
        <authorList>
            <person name="Nagy L.G."/>
            <person name="Riley R."/>
            <person name="Tritt A."/>
            <person name="Adam C."/>
            <person name="Daum C."/>
            <person name="Floudas D."/>
            <person name="Sun H."/>
            <person name="Yadav J.S."/>
            <person name="Pangilinan J."/>
            <person name="Larsson K.H."/>
            <person name="Matsuura K."/>
            <person name="Barry K."/>
            <person name="Labutti K."/>
            <person name="Kuo R."/>
            <person name="Ohm R.A."/>
            <person name="Bhattacharya S.S."/>
            <person name="Shirouzu T."/>
            <person name="Yoshinaga Y."/>
            <person name="Martin F.M."/>
            <person name="Grigoriev I.V."/>
            <person name="Hibbett D.S."/>
        </authorList>
    </citation>
    <scope>NUCLEOTIDE SEQUENCE [LARGE SCALE GENOMIC DNA]</scope>
    <source>
        <strain evidence="1 2">HHB14362 ss-1</strain>
    </source>
</reference>
<sequence>MCRDRRVNHKYGLCGHTVHLPEELIQCEDRWCKFSPVHPAQCPDCRRTCWQYRQYPETYDVHKQDKWCPACVDQGRINP</sequence>
<dbReference type="OrthoDB" id="2748942at2759"/>
<dbReference type="EMBL" id="KV425567">
    <property type="protein sequence ID" value="KZT26226.1"/>
    <property type="molecule type" value="Genomic_DNA"/>
</dbReference>
<evidence type="ECO:0000313" key="1">
    <source>
        <dbReference type="EMBL" id="KZT26226.1"/>
    </source>
</evidence>
<dbReference type="InParanoid" id="A0A165T6V8"/>
<name>A0A165T6V8_9AGAM</name>
<keyword evidence="2" id="KW-1185">Reference proteome</keyword>
<organism evidence="1 2">
    <name type="scientific">Neolentinus lepideus HHB14362 ss-1</name>
    <dbReference type="NCBI Taxonomy" id="1314782"/>
    <lineage>
        <taxon>Eukaryota</taxon>
        <taxon>Fungi</taxon>
        <taxon>Dikarya</taxon>
        <taxon>Basidiomycota</taxon>
        <taxon>Agaricomycotina</taxon>
        <taxon>Agaricomycetes</taxon>
        <taxon>Gloeophyllales</taxon>
        <taxon>Gloeophyllaceae</taxon>
        <taxon>Neolentinus</taxon>
    </lineage>
</organism>
<dbReference type="Proteomes" id="UP000076761">
    <property type="component" value="Unassembled WGS sequence"/>
</dbReference>
<proteinExistence type="predicted"/>
<dbReference type="AlphaFoldDB" id="A0A165T6V8"/>
<gene>
    <name evidence="1" type="ORF">NEOLEDRAFT_1132247</name>
</gene>
<accession>A0A165T6V8</accession>